<dbReference type="Proteomes" id="UP001164743">
    <property type="component" value="Chromosome 17A"/>
</dbReference>
<evidence type="ECO:0000259" key="2">
    <source>
        <dbReference type="Pfam" id="PF20515"/>
    </source>
</evidence>
<dbReference type="EMBL" id="CP110437">
    <property type="protein sequence ID" value="WAQ92691.1"/>
    <property type="molecule type" value="Genomic_DNA"/>
</dbReference>
<sequence>MSSIQAKPELLNPHPITITANLNKRKDQRKLEKAKFKNGGPPPSTEPILARNPTSAEMDAAISVVTDPKKFRLYNHRHVRVFDKKLTKDKQQTVVADIVFTNLKDISADKRCDLDWFLAFLEKSKMLEIVGHYVNSKAIKENLEEWKQHMRDADRANKILWDFIPGFSEPKIPDLDTPLSRTCFSSNLTFTSDGFFNLPHKDRRDNERLPFAFLLVIPTLKSTGLSALGSDVQNGH</sequence>
<evidence type="ECO:0000313" key="4">
    <source>
        <dbReference type="Proteomes" id="UP001164743"/>
    </source>
</evidence>
<accession>A0ABY7D4Y6</accession>
<feature type="domain" description="Tet-like 2OG-Fe(II) oxygenase" evidence="2">
    <location>
        <begin position="119"/>
        <end position="235"/>
    </location>
</feature>
<gene>
    <name evidence="3" type="ORF">PtA15_17A173</name>
</gene>
<evidence type="ECO:0000256" key="1">
    <source>
        <dbReference type="SAM" id="MobiDB-lite"/>
    </source>
</evidence>
<dbReference type="GeneID" id="77805156"/>
<proteinExistence type="predicted"/>
<reference evidence="3" key="1">
    <citation type="submission" date="2022-10" db="EMBL/GenBank/DDBJ databases">
        <title>Puccinia triticina Genome sequencing and assembly.</title>
        <authorList>
            <person name="Li C."/>
        </authorList>
    </citation>
    <scope>NUCLEOTIDE SEQUENCE</scope>
    <source>
        <strain evidence="3">Pt15</strain>
    </source>
</reference>
<dbReference type="Pfam" id="PF20515">
    <property type="entry name" value="2OG-FeII_Oxy_6"/>
    <property type="match status" value="1"/>
</dbReference>
<evidence type="ECO:0000313" key="3">
    <source>
        <dbReference type="EMBL" id="WAQ92691.1"/>
    </source>
</evidence>
<organism evidence="3 4">
    <name type="scientific">Puccinia triticina</name>
    <dbReference type="NCBI Taxonomy" id="208348"/>
    <lineage>
        <taxon>Eukaryota</taxon>
        <taxon>Fungi</taxon>
        <taxon>Dikarya</taxon>
        <taxon>Basidiomycota</taxon>
        <taxon>Pucciniomycotina</taxon>
        <taxon>Pucciniomycetes</taxon>
        <taxon>Pucciniales</taxon>
        <taxon>Pucciniaceae</taxon>
        <taxon>Puccinia</taxon>
    </lineage>
</organism>
<feature type="region of interest" description="Disordered" evidence="1">
    <location>
        <begin position="1"/>
        <end position="50"/>
    </location>
</feature>
<keyword evidence="4" id="KW-1185">Reference proteome</keyword>
<protein>
    <recommendedName>
        <fullName evidence="2">Tet-like 2OG-Fe(II) oxygenase domain-containing protein</fullName>
    </recommendedName>
</protein>
<name>A0ABY7D4Y6_9BASI</name>
<dbReference type="RefSeq" id="XP_053028246.1">
    <property type="nucleotide sequence ID" value="XM_053164261.1"/>
</dbReference>
<dbReference type="InterPro" id="IPR046798">
    <property type="entry name" value="2OG-FeII_Oxy_6"/>
</dbReference>